<evidence type="ECO:0000256" key="1">
    <source>
        <dbReference type="SAM" id="MobiDB-lite"/>
    </source>
</evidence>
<feature type="region of interest" description="Disordered" evidence="1">
    <location>
        <begin position="268"/>
        <end position="330"/>
    </location>
</feature>
<protein>
    <recommendedName>
        <fullName evidence="5">PPE family protein</fullName>
    </recommendedName>
</protein>
<reference evidence="3 4" key="1">
    <citation type="submission" date="2022-11" db="EMBL/GenBank/DDBJ databases">
        <title>Mycobacterium sp. nov.</title>
        <authorList>
            <person name="Papic B."/>
            <person name="Spicic S."/>
            <person name="Duvnjak S."/>
        </authorList>
    </citation>
    <scope>NUCLEOTIDE SEQUENCE [LARGE SCALE GENOMIC DNA]</scope>
    <source>
        <strain evidence="3 4">CVI_P4</strain>
    </source>
</reference>
<keyword evidence="2" id="KW-0732">Signal</keyword>
<evidence type="ECO:0000256" key="2">
    <source>
        <dbReference type="SAM" id="SignalP"/>
    </source>
</evidence>
<dbReference type="EMBL" id="JAPJDO010000040">
    <property type="protein sequence ID" value="MCX2940445.1"/>
    <property type="molecule type" value="Genomic_DNA"/>
</dbReference>
<feature type="compositionally biased region" description="Low complexity" evidence="1">
    <location>
        <begin position="287"/>
        <end position="308"/>
    </location>
</feature>
<evidence type="ECO:0000313" key="3">
    <source>
        <dbReference type="EMBL" id="MCX2940445.1"/>
    </source>
</evidence>
<accession>A0ABT3SLN7</accession>
<name>A0ABT3SLN7_9MYCO</name>
<evidence type="ECO:0000313" key="4">
    <source>
        <dbReference type="Proteomes" id="UP001300745"/>
    </source>
</evidence>
<organism evidence="3 4">
    <name type="scientific">Mycobacterium pinniadriaticum</name>
    <dbReference type="NCBI Taxonomy" id="2994102"/>
    <lineage>
        <taxon>Bacteria</taxon>
        <taxon>Bacillati</taxon>
        <taxon>Actinomycetota</taxon>
        <taxon>Actinomycetes</taxon>
        <taxon>Mycobacteriales</taxon>
        <taxon>Mycobacteriaceae</taxon>
        <taxon>Mycobacterium</taxon>
    </lineage>
</organism>
<keyword evidence="4" id="KW-1185">Reference proteome</keyword>
<sequence>MGQHTATTKKLTSVVAVGAIATAGLGSAPTANATCASLFGFGNSADCTSGPLSVAVAIGAGAQAKAFGWFSTALSVGTSSYATTGTDSAFTFATAVGDEASAFAQGIVGIATQLGPNGIVETSGSPNFGHLGINLALNVSPGTTTAFGNSVAAGGIGNIAVNLFGDATGGMLNSVVAVGTLNSAINLGGANNSVRAISGELNQAFNVFGSGNDVNAGGGPLSLAGTIGGTGQTVTKQNPGININGIRVPNTAAAIDPGQTVTAAALRAPNSTAHSARKNSAAGTGEPAAPASTVAASTVHSASASGSGDTAKKAASHAAAGRGTGSSKRQ</sequence>
<gene>
    <name evidence="3" type="ORF">ORI27_27505</name>
</gene>
<feature type="signal peptide" evidence="2">
    <location>
        <begin position="1"/>
        <end position="33"/>
    </location>
</feature>
<feature type="compositionally biased region" description="Low complexity" evidence="1">
    <location>
        <begin position="316"/>
        <end position="330"/>
    </location>
</feature>
<feature type="chain" id="PRO_5047490915" description="PPE family protein" evidence="2">
    <location>
        <begin position="34"/>
        <end position="330"/>
    </location>
</feature>
<comment type="caution">
    <text evidence="3">The sequence shown here is derived from an EMBL/GenBank/DDBJ whole genome shotgun (WGS) entry which is preliminary data.</text>
</comment>
<dbReference type="Proteomes" id="UP001300745">
    <property type="component" value="Unassembled WGS sequence"/>
</dbReference>
<evidence type="ECO:0008006" key="5">
    <source>
        <dbReference type="Google" id="ProtNLM"/>
    </source>
</evidence>
<proteinExistence type="predicted"/>
<dbReference type="RefSeq" id="WP_266000323.1">
    <property type="nucleotide sequence ID" value="NZ_JAPJDN010000040.1"/>
</dbReference>